<feature type="transmembrane region" description="Helical" evidence="5">
    <location>
        <begin position="279"/>
        <end position="301"/>
    </location>
</feature>
<dbReference type="PANTHER" id="PTHR11040:SF74">
    <property type="entry name" value="ZINC TRANSPORTER ZIP3"/>
    <property type="match status" value="1"/>
</dbReference>
<feature type="transmembrane region" description="Helical" evidence="5">
    <location>
        <begin position="49"/>
        <end position="71"/>
    </location>
</feature>
<feature type="transmembrane region" description="Helical" evidence="5">
    <location>
        <begin position="91"/>
        <end position="108"/>
    </location>
</feature>
<keyword evidence="2 5" id="KW-0812">Transmembrane</keyword>
<gene>
    <name evidence="6" type="ORF">MENT_LOCUS24849</name>
</gene>
<dbReference type="OrthoDB" id="448280at2759"/>
<dbReference type="EMBL" id="CAJEWN010000214">
    <property type="protein sequence ID" value="CAD2173249.1"/>
    <property type="molecule type" value="Genomic_DNA"/>
</dbReference>
<feature type="transmembrane region" description="Helical" evidence="5">
    <location>
        <begin position="346"/>
        <end position="364"/>
    </location>
</feature>
<dbReference type="GO" id="GO:0005886">
    <property type="term" value="C:plasma membrane"/>
    <property type="evidence" value="ECO:0007669"/>
    <property type="project" value="TreeGrafter"/>
</dbReference>
<dbReference type="InterPro" id="IPR003689">
    <property type="entry name" value="ZIP"/>
</dbReference>
<evidence type="ECO:0000256" key="1">
    <source>
        <dbReference type="ARBA" id="ARBA00004141"/>
    </source>
</evidence>
<proteinExistence type="predicted"/>
<evidence type="ECO:0000256" key="4">
    <source>
        <dbReference type="ARBA" id="ARBA00023136"/>
    </source>
</evidence>
<protein>
    <submittedName>
        <fullName evidence="6">Uncharacterized protein</fullName>
    </submittedName>
</protein>
<evidence type="ECO:0000256" key="3">
    <source>
        <dbReference type="ARBA" id="ARBA00022989"/>
    </source>
</evidence>
<feature type="transmembrane region" description="Helical" evidence="5">
    <location>
        <begin position="6"/>
        <end position="29"/>
    </location>
</feature>
<dbReference type="Pfam" id="PF02535">
    <property type="entry name" value="Zip"/>
    <property type="match status" value="1"/>
</dbReference>
<evidence type="ECO:0000256" key="5">
    <source>
        <dbReference type="SAM" id="Phobius"/>
    </source>
</evidence>
<evidence type="ECO:0000256" key="2">
    <source>
        <dbReference type="ARBA" id="ARBA00022692"/>
    </source>
</evidence>
<dbReference type="AlphaFoldDB" id="A0A6V7VE41"/>
<organism evidence="6 7">
    <name type="scientific">Meloidogyne enterolobii</name>
    <name type="common">Root-knot nematode worm</name>
    <name type="synonym">Meloidogyne mayaguensis</name>
    <dbReference type="NCBI Taxonomy" id="390850"/>
    <lineage>
        <taxon>Eukaryota</taxon>
        <taxon>Metazoa</taxon>
        <taxon>Ecdysozoa</taxon>
        <taxon>Nematoda</taxon>
        <taxon>Chromadorea</taxon>
        <taxon>Rhabditida</taxon>
        <taxon>Tylenchina</taxon>
        <taxon>Tylenchomorpha</taxon>
        <taxon>Tylenchoidea</taxon>
        <taxon>Meloidogynidae</taxon>
        <taxon>Meloidogyninae</taxon>
        <taxon>Meloidogyne</taxon>
    </lineage>
</organism>
<reference evidence="6 7" key="1">
    <citation type="submission" date="2020-08" db="EMBL/GenBank/DDBJ databases">
        <authorList>
            <person name="Koutsovoulos G."/>
            <person name="Danchin GJ E."/>
        </authorList>
    </citation>
    <scope>NUCLEOTIDE SEQUENCE [LARGE SCALE GENOMIC DNA]</scope>
</reference>
<keyword evidence="4 5" id="KW-0472">Membrane</keyword>
<dbReference type="PANTHER" id="PTHR11040">
    <property type="entry name" value="ZINC/IRON TRANSPORTER"/>
    <property type="match status" value="1"/>
</dbReference>
<accession>A0A6V7VE41</accession>
<comment type="subcellular location">
    <subcellularLocation>
        <location evidence="1">Membrane</location>
        <topology evidence="1">Multi-pass membrane protein</topology>
    </subcellularLocation>
</comment>
<comment type="caution">
    <text evidence="6">The sequence shown here is derived from an EMBL/GenBank/DDBJ whole genome shotgun (WGS) entry which is preliminary data.</text>
</comment>
<feature type="transmembrane region" description="Helical" evidence="5">
    <location>
        <begin position="313"/>
        <end position="334"/>
    </location>
</feature>
<dbReference type="GO" id="GO:0005385">
    <property type="term" value="F:zinc ion transmembrane transporter activity"/>
    <property type="evidence" value="ECO:0007669"/>
    <property type="project" value="TreeGrafter"/>
</dbReference>
<evidence type="ECO:0000313" key="6">
    <source>
        <dbReference type="EMBL" id="CAD2173249.1"/>
    </source>
</evidence>
<name>A0A6V7VE41_MELEN</name>
<evidence type="ECO:0000313" key="7">
    <source>
        <dbReference type="Proteomes" id="UP000580250"/>
    </source>
</evidence>
<keyword evidence="3 5" id="KW-1133">Transmembrane helix</keyword>
<sequence length="382" mass="42926">MNIIPLQAILALAMFLTTALAGLLPIKLLNMINRRRDEENERETRLAEWILSLLSCFAGGVFMGTCFLDIFPHINENYERFIIKSKWKIEYPLTQFFVCCGFFLVYLLEELILKIFSSSALHAGHSHSAGNNSHHHKHRRDKIKCREEHLKTSNIVNSNNNCNSDGNVLQQSTHVVVVRRSDGEESDSINSAKQFKQRSISILTQEYLNNEQVDDSLLKSITFAVAMSFHSILEGFALGVQNNQKGIMTLFISLIIHKGIEAFSVGLQITRSNAKRMIIVVLTIGIYAMMTPFGSMVGVLLTNLNMDEVLKDGIVIVLESFAGGTFIYVTFFEVLSQERANEFSNLVQLCAIVFGFLVVSVLQINESIAEKYVERDSSTNGV</sequence>
<dbReference type="Proteomes" id="UP000580250">
    <property type="component" value="Unassembled WGS sequence"/>
</dbReference>